<dbReference type="PIRSF" id="PIRSF006603">
    <property type="entry name" value="DinF"/>
    <property type="match status" value="1"/>
</dbReference>
<keyword evidence="6 10" id="KW-0812">Transmembrane</keyword>
<reference evidence="11" key="1">
    <citation type="submission" date="2007-11" db="EMBL/GenBank/DDBJ databases">
        <authorList>
            <person name="Fulton L."/>
            <person name="Clifton S."/>
            <person name="Fulton B."/>
            <person name="Xu J."/>
            <person name="Minx P."/>
            <person name="Pepin K.H."/>
            <person name="Johnson M."/>
            <person name="Thiruvilangam P."/>
            <person name="Bhonagiri V."/>
            <person name="Nash W.E."/>
            <person name="Mardis E.R."/>
            <person name="Wilson R.K."/>
        </authorList>
    </citation>
    <scope>NUCLEOTIDE SEQUENCE [LARGE SCALE GENOMIC DNA]</scope>
    <source>
        <strain evidence="11">DSM 14662</strain>
    </source>
</reference>
<dbReference type="NCBIfam" id="TIGR00797">
    <property type="entry name" value="matE"/>
    <property type="match status" value="1"/>
</dbReference>
<evidence type="ECO:0000256" key="3">
    <source>
        <dbReference type="ARBA" id="ARBA00022106"/>
    </source>
</evidence>
<comment type="similarity">
    <text evidence="2">Belongs to the multi antimicrobial extrusion (MATE) (TC 2.A.66.1) family. MepA subfamily.</text>
</comment>
<keyword evidence="9" id="KW-0046">Antibiotic resistance</keyword>
<dbReference type="Proteomes" id="UP000004935">
    <property type="component" value="Unassembled WGS sequence"/>
</dbReference>
<proteinExistence type="inferred from homology"/>
<dbReference type="eggNOG" id="COG0534">
    <property type="taxonomic scope" value="Bacteria"/>
</dbReference>
<dbReference type="CDD" id="cd13143">
    <property type="entry name" value="MATE_MepA_like"/>
    <property type="match status" value="1"/>
</dbReference>
<dbReference type="InterPro" id="IPR002528">
    <property type="entry name" value="MATE_fam"/>
</dbReference>
<feature type="transmembrane region" description="Helical" evidence="10">
    <location>
        <begin position="249"/>
        <end position="270"/>
    </location>
</feature>
<evidence type="ECO:0000256" key="6">
    <source>
        <dbReference type="ARBA" id="ARBA00022692"/>
    </source>
</evidence>
<sequence length="483" mass="52037">MTFLYDRSDFLNTNNETALGTMPVGKLLFQLAVPTIAAQVINALYNMVDRIYIGRLPGGEGPLAIAGLGIAFPIIMIISAFASMIGMGGSPRVSIKMGQQDHDGAEKILGNAVTALIALAVPLTLFFYLAKEPLLSMFGATDNILPYANDYLGIYLLGSIFVMFSLGLNSFITCQGFARTSMLTVLIGALLNIVLDPIFIFIMGLGVKGSALATVISQGVSAAWVLRFLTGKKTDLKIRRKNLRLEAKVLLPVIALGIAPFIMQSTESLVQITLNSGMKRYGGASADSLVSVTTIAISAMQFLSMPALGLAQGAQPIISFNYGSRNMDRVKKAFRLLFVITVAYTLGIWALSMAVPQIYIYLFSSGEAARQLSVLGRPMIRIFMGGFLFIGAQYACQNTFMALGRAKISLVMALLRKIILLIPLALFLPLFFGTTGIFAAEPIADILASAVTTGVFYFMSKKLLVYAPDDSEQGNPAEEEMKA</sequence>
<accession>B0MBK8</accession>
<keyword evidence="8 10" id="KW-0472">Membrane</keyword>
<feature type="transmembrane region" description="Helical" evidence="10">
    <location>
        <begin position="108"/>
        <end position="131"/>
    </location>
</feature>
<dbReference type="GO" id="GO:0046677">
    <property type="term" value="P:response to antibiotic"/>
    <property type="evidence" value="ECO:0007669"/>
    <property type="project" value="UniProtKB-KW"/>
</dbReference>
<evidence type="ECO:0000313" key="12">
    <source>
        <dbReference type="Proteomes" id="UP000004935"/>
    </source>
</evidence>
<feature type="transmembrane region" description="Helical" evidence="10">
    <location>
        <begin position="65"/>
        <end position="87"/>
    </location>
</feature>
<evidence type="ECO:0000313" key="11">
    <source>
        <dbReference type="EMBL" id="EDR98441.1"/>
    </source>
</evidence>
<keyword evidence="7 10" id="KW-1133">Transmembrane helix</keyword>
<feature type="transmembrane region" description="Helical" evidence="10">
    <location>
        <begin position="183"/>
        <end position="205"/>
    </location>
</feature>
<evidence type="ECO:0000256" key="10">
    <source>
        <dbReference type="SAM" id="Phobius"/>
    </source>
</evidence>
<dbReference type="GO" id="GO:0042910">
    <property type="term" value="F:xenobiotic transmembrane transporter activity"/>
    <property type="evidence" value="ECO:0007669"/>
    <property type="project" value="InterPro"/>
</dbReference>
<evidence type="ECO:0000256" key="7">
    <source>
        <dbReference type="ARBA" id="ARBA00022989"/>
    </source>
</evidence>
<dbReference type="GO" id="GO:0005886">
    <property type="term" value="C:plasma membrane"/>
    <property type="evidence" value="ECO:0007669"/>
    <property type="project" value="UniProtKB-SubCell"/>
</dbReference>
<evidence type="ECO:0000256" key="4">
    <source>
        <dbReference type="ARBA" id="ARBA00022448"/>
    </source>
</evidence>
<dbReference type="HOGENOM" id="CLU_012893_0_0_9"/>
<dbReference type="InterPro" id="IPR051327">
    <property type="entry name" value="MATE_MepA_subfamily"/>
</dbReference>
<organism evidence="11 12">
    <name type="scientific">Anaerostipes caccae (strain DSM 14662 / CCUG 47493 / JCM 13470 / NCIMB 13811 / L1-92)</name>
    <dbReference type="NCBI Taxonomy" id="411490"/>
    <lineage>
        <taxon>Bacteria</taxon>
        <taxon>Bacillati</taxon>
        <taxon>Bacillota</taxon>
        <taxon>Clostridia</taxon>
        <taxon>Lachnospirales</taxon>
        <taxon>Lachnospiraceae</taxon>
        <taxon>Anaerostipes</taxon>
    </lineage>
</organism>
<keyword evidence="12" id="KW-1185">Reference proteome</keyword>
<feature type="transmembrane region" description="Helical" evidence="10">
    <location>
        <begin position="290"/>
        <end position="312"/>
    </location>
</feature>
<feature type="transmembrane region" description="Helical" evidence="10">
    <location>
        <begin position="211"/>
        <end position="229"/>
    </location>
</feature>
<name>B0MBK8_ANACD</name>
<evidence type="ECO:0000256" key="1">
    <source>
        <dbReference type="ARBA" id="ARBA00004651"/>
    </source>
</evidence>
<feature type="transmembrane region" description="Helical" evidence="10">
    <location>
        <begin position="408"/>
        <end position="431"/>
    </location>
</feature>
<dbReference type="PANTHER" id="PTHR43823:SF3">
    <property type="entry name" value="MULTIDRUG EXPORT PROTEIN MEPA"/>
    <property type="match status" value="1"/>
</dbReference>
<evidence type="ECO:0000256" key="2">
    <source>
        <dbReference type="ARBA" id="ARBA00008417"/>
    </source>
</evidence>
<dbReference type="PANTHER" id="PTHR43823">
    <property type="entry name" value="SPORULATION PROTEIN YKVU"/>
    <property type="match status" value="1"/>
</dbReference>
<dbReference type="InterPro" id="IPR048279">
    <property type="entry name" value="MdtK-like"/>
</dbReference>
<evidence type="ECO:0000256" key="5">
    <source>
        <dbReference type="ARBA" id="ARBA00022475"/>
    </source>
</evidence>
<keyword evidence="4" id="KW-0813">Transport</keyword>
<gene>
    <name evidence="11" type="ORF">ANACAC_01028</name>
</gene>
<dbReference type="EMBL" id="ABAX03000010">
    <property type="protein sequence ID" value="EDR98441.1"/>
    <property type="molecule type" value="Genomic_DNA"/>
</dbReference>
<comment type="caution">
    <text evidence="11">The sequence shown here is derived from an EMBL/GenBank/DDBJ whole genome shotgun (WGS) entry which is preliminary data.</text>
</comment>
<reference evidence="11" key="2">
    <citation type="submission" date="2013-11" db="EMBL/GenBank/DDBJ databases">
        <title>Draft genome sequence of Anaerostipes caccae (DSM 14662).</title>
        <authorList>
            <person name="Sudarsanam P."/>
            <person name="Ley R."/>
            <person name="Guruge J."/>
            <person name="Turnbaugh P.J."/>
            <person name="Mahowald M."/>
            <person name="Liep D."/>
            <person name="Gordon J."/>
        </authorList>
    </citation>
    <scope>NUCLEOTIDE SEQUENCE</scope>
    <source>
        <strain evidence="11">DSM 14662</strain>
    </source>
</reference>
<feature type="transmembrane region" description="Helical" evidence="10">
    <location>
        <begin position="379"/>
        <end position="396"/>
    </location>
</feature>
<dbReference type="AlphaFoldDB" id="B0MBK8"/>
<evidence type="ECO:0000256" key="9">
    <source>
        <dbReference type="ARBA" id="ARBA00023251"/>
    </source>
</evidence>
<protein>
    <recommendedName>
        <fullName evidence="3">Multidrug export protein MepA</fullName>
    </recommendedName>
</protein>
<evidence type="ECO:0000256" key="8">
    <source>
        <dbReference type="ARBA" id="ARBA00023136"/>
    </source>
</evidence>
<feature type="transmembrane region" description="Helical" evidence="10">
    <location>
        <begin position="333"/>
        <end position="359"/>
    </location>
</feature>
<dbReference type="GO" id="GO:0015297">
    <property type="term" value="F:antiporter activity"/>
    <property type="evidence" value="ECO:0007669"/>
    <property type="project" value="InterPro"/>
</dbReference>
<dbReference type="STRING" id="411490.ANACAC_01028"/>
<feature type="transmembrane region" description="Helical" evidence="10">
    <location>
        <begin position="151"/>
        <end position="171"/>
    </location>
</feature>
<keyword evidence="5" id="KW-1003">Cell membrane</keyword>
<dbReference type="InterPro" id="IPR045070">
    <property type="entry name" value="MATE_MepA-like"/>
</dbReference>
<dbReference type="Pfam" id="PF01554">
    <property type="entry name" value="MatE"/>
    <property type="match status" value="2"/>
</dbReference>
<comment type="subcellular location">
    <subcellularLocation>
        <location evidence="1">Cell membrane</location>
        <topology evidence="1">Multi-pass membrane protein</topology>
    </subcellularLocation>
</comment>